<dbReference type="Gene3D" id="1.10.940.10">
    <property type="entry name" value="NusB-like"/>
    <property type="match status" value="1"/>
</dbReference>
<keyword evidence="3" id="KW-0694">RNA-binding</keyword>
<dbReference type="HAMAP" id="MF_00073">
    <property type="entry name" value="NusB"/>
    <property type="match status" value="1"/>
</dbReference>
<dbReference type="PANTHER" id="PTHR11078">
    <property type="entry name" value="N UTILIZATION SUBSTANCE PROTEIN B-RELATED"/>
    <property type="match status" value="1"/>
</dbReference>
<proteinExistence type="inferred from homology"/>
<accession>A0A381MY62</accession>
<dbReference type="GO" id="GO:0005829">
    <property type="term" value="C:cytosol"/>
    <property type="evidence" value="ECO:0007669"/>
    <property type="project" value="TreeGrafter"/>
</dbReference>
<evidence type="ECO:0000256" key="2">
    <source>
        <dbReference type="ARBA" id="ARBA00022814"/>
    </source>
</evidence>
<keyword evidence="5" id="KW-0804">Transcription</keyword>
<evidence type="ECO:0000256" key="5">
    <source>
        <dbReference type="ARBA" id="ARBA00023163"/>
    </source>
</evidence>
<dbReference type="NCBIfam" id="TIGR01951">
    <property type="entry name" value="nusB"/>
    <property type="match status" value="1"/>
</dbReference>
<dbReference type="Pfam" id="PF01029">
    <property type="entry name" value="NusB"/>
    <property type="match status" value="1"/>
</dbReference>
<keyword evidence="4" id="KW-0805">Transcription regulation</keyword>
<dbReference type="EMBL" id="UINC01000004">
    <property type="protein sequence ID" value="SUZ47209.1"/>
    <property type="molecule type" value="Genomic_DNA"/>
</dbReference>
<dbReference type="GO" id="GO:0031564">
    <property type="term" value="P:transcription antitermination"/>
    <property type="evidence" value="ECO:0007669"/>
    <property type="project" value="UniProtKB-KW"/>
</dbReference>
<keyword evidence="2" id="KW-0889">Transcription antitermination</keyword>
<evidence type="ECO:0000256" key="4">
    <source>
        <dbReference type="ARBA" id="ARBA00023015"/>
    </source>
</evidence>
<dbReference type="GO" id="GO:0003723">
    <property type="term" value="F:RNA binding"/>
    <property type="evidence" value="ECO:0007669"/>
    <property type="project" value="UniProtKB-KW"/>
</dbReference>
<dbReference type="InterPro" id="IPR011605">
    <property type="entry name" value="NusB_fam"/>
</dbReference>
<feature type="domain" description="NusB/RsmB/TIM44" evidence="6">
    <location>
        <begin position="12"/>
        <end position="135"/>
    </location>
</feature>
<protein>
    <recommendedName>
        <fullName evidence="6">NusB/RsmB/TIM44 domain-containing protein</fullName>
    </recommendedName>
</protein>
<sequence>MGRKIHPRRFGREGVFQGLYALEISSEPKEKVLADILNRYSFNIKSQAFISDLFFKTVENKTWLEKVITQHLDNWEINRIALLDKLILQMAISELYFMDDVPPKVTLSEAIEIAKKYSTEESSSFVNGILDAVYKEREKLT</sequence>
<dbReference type="AlphaFoldDB" id="A0A381MY62"/>
<name>A0A381MY62_9ZZZZ</name>
<evidence type="ECO:0000256" key="1">
    <source>
        <dbReference type="ARBA" id="ARBA00005952"/>
    </source>
</evidence>
<dbReference type="InterPro" id="IPR035926">
    <property type="entry name" value="NusB-like_sf"/>
</dbReference>
<gene>
    <name evidence="7" type="ORF">METZ01_LOCUS63</name>
</gene>
<reference evidence="7" key="1">
    <citation type="submission" date="2018-05" db="EMBL/GenBank/DDBJ databases">
        <authorList>
            <person name="Lanie J.A."/>
            <person name="Ng W.-L."/>
            <person name="Kazmierczak K.M."/>
            <person name="Andrzejewski T.M."/>
            <person name="Davidsen T.M."/>
            <person name="Wayne K.J."/>
            <person name="Tettelin H."/>
            <person name="Glass J.I."/>
            <person name="Rusch D."/>
            <person name="Podicherti R."/>
            <person name="Tsui H.-C.T."/>
            <person name="Winkler M.E."/>
        </authorList>
    </citation>
    <scope>NUCLEOTIDE SEQUENCE</scope>
</reference>
<dbReference type="InterPro" id="IPR006027">
    <property type="entry name" value="NusB_RsmB_TIM44"/>
</dbReference>
<dbReference type="PANTHER" id="PTHR11078:SF3">
    <property type="entry name" value="ANTITERMINATION NUSB DOMAIN-CONTAINING PROTEIN"/>
    <property type="match status" value="1"/>
</dbReference>
<organism evidence="7">
    <name type="scientific">marine metagenome</name>
    <dbReference type="NCBI Taxonomy" id="408172"/>
    <lineage>
        <taxon>unclassified sequences</taxon>
        <taxon>metagenomes</taxon>
        <taxon>ecological metagenomes</taxon>
    </lineage>
</organism>
<comment type="similarity">
    <text evidence="1">Belongs to the NusB family.</text>
</comment>
<evidence type="ECO:0000259" key="6">
    <source>
        <dbReference type="Pfam" id="PF01029"/>
    </source>
</evidence>
<dbReference type="SUPFAM" id="SSF48013">
    <property type="entry name" value="NusB-like"/>
    <property type="match status" value="1"/>
</dbReference>
<evidence type="ECO:0000256" key="3">
    <source>
        <dbReference type="ARBA" id="ARBA00022884"/>
    </source>
</evidence>
<evidence type="ECO:0000313" key="7">
    <source>
        <dbReference type="EMBL" id="SUZ47209.1"/>
    </source>
</evidence>
<dbReference type="GO" id="GO:0006353">
    <property type="term" value="P:DNA-templated transcription termination"/>
    <property type="evidence" value="ECO:0007669"/>
    <property type="project" value="InterPro"/>
</dbReference>